<feature type="transmembrane region" description="Helical" evidence="2">
    <location>
        <begin position="62"/>
        <end position="82"/>
    </location>
</feature>
<dbReference type="EMBL" id="CP045309">
    <property type="protein sequence ID" value="QGL51083.1"/>
    <property type="molecule type" value="Genomic_DNA"/>
</dbReference>
<name>A0AAJ2ZJ87_9ACTN</name>
<dbReference type="PANTHER" id="PTHR21180">
    <property type="entry name" value="ENDONUCLEASE/EXONUCLEASE/PHOSPHATASE FAMILY DOMAIN-CONTAINING PROTEIN 1"/>
    <property type="match status" value="1"/>
</dbReference>
<evidence type="ECO:0000313" key="5">
    <source>
        <dbReference type="Proteomes" id="UP000402241"/>
    </source>
</evidence>
<protein>
    <submittedName>
        <fullName evidence="3">Helix-hairpin-helix domain-containing protein</fullName>
    </submittedName>
</protein>
<keyword evidence="2" id="KW-0472">Membrane</keyword>
<evidence type="ECO:0000313" key="4">
    <source>
        <dbReference type="EMBL" id="QGL51083.1"/>
    </source>
</evidence>
<dbReference type="SUPFAM" id="SSF47781">
    <property type="entry name" value="RuvA domain 2-like"/>
    <property type="match status" value="1"/>
</dbReference>
<evidence type="ECO:0000313" key="6">
    <source>
        <dbReference type="Proteomes" id="UP000477779"/>
    </source>
</evidence>
<feature type="region of interest" description="Disordered" evidence="1">
    <location>
        <begin position="1"/>
        <end position="24"/>
    </location>
</feature>
<feature type="region of interest" description="Disordered" evidence="1">
    <location>
        <begin position="166"/>
        <end position="196"/>
    </location>
</feature>
<dbReference type="InterPro" id="IPR051675">
    <property type="entry name" value="Endo/Exo/Phosphatase_dom_1"/>
</dbReference>
<evidence type="ECO:0000256" key="1">
    <source>
        <dbReference type="SAM" id="MobiDB-lite"/>
    </source>
</evidence>
<accession>A0AAJ2ZJ87</accession>
<keyword evidence="2" id="KW-0812">Transmembrane</keyword>
<dbReference type="Gene3D" id="1.10.150.320">
    <property type="entry name" value="Photosystem II 12 kDa extrinsic protein"/>
    <property type="match status" value="1"/>
</dbReference>
<dbReference type="EMBL" id="JAAHBZ010000013">
    <property type="protein sequence ID" value="NES30795.1"/>
    <property type="molecule type" value="Genomic_DNA"/>
</dbReference>
<reference evidence="4 5" key="1">
    <citation type="submission" date="2019-10" db="EMBL/GenBank/DDBJ databases">
        <title>Genome Sequence of Micromonospora terminaliae DSM 101760.</title>
        <authorList>
            <person name="Guo L."/>
        </authorList>
    </citation>
    <scope>NUCLEOTIDE SEQUENCE [LARGE SCALE GENOMIC DNA]</scope>
    <source>
        <strain evidence="4 5">DSM 101760</strain>
    </source>
</reference>
<gene>
    <name evidence="3" type="ORF">G3561_24980</name>
    <name evidence="4" type="ORF">GCE86_31030</name>
</gene>
<feature type="compositionally biased region" description="Pro residues" evidence="1">
    <location>
        <begin position="175"/>
        <end position="192"/>
    </location>
</feature>
<keyword evidence="5" id="KW-1185">Reference proteome</keyword>
<evidence type="ECO:0000313" key="3">
    <source>
        <dbReference type="EMBL" id="NES30795.1"/>
    </source>
</evidence>
<proteinExistence type="predicted"/>
<dbReference type="PANTHER" id="PTHR21180:SF32">
    <property type="entry name" value="ENDONUCLEASE_EXONUCLEASE_PHOSPHATASE FAMILY DOMAIN-CONTAINING PROTEIN 1"/>
    <property type="match status" value="1"/>
</dbReference>
<reference evidence="3 6" key="2">
    <citation type="submission" date="2020-02" db="EMBL/GenBank/DDBJ databases">
        <title>WGS of Micromonospora spp. isolated from hot spring.</title>
        <authorList>
            <person name="Thawai C."/>
        </authorList>
    </citation>
    <scope>NUCLEOTIDE SEQUENCE [LARGE SCALE GENOMIC DNA]</scope>
    <source>
        <strain evidence="3 6">TMS7</strain>
    </source>
</reference>
<dbReference type="Proteomes" id="UP000477779">
    <property type="component" value="Unassembled WGS sequence"/>
</dbReference>
<keyword evidence="2" id="KW-1133">Transmembrane helix</keyword>
<organism evidence="3 6">
    <name type="scientific">Micromonospora terminaliae</name>
    <dbReference type="NCBI Taxonomy" id="1914461"/>
    <lineage>
        <taxon>Bacteria</taxon>
        <taxon>Bacillati</taxon>
        <taxon>Actinomycetota</taxon>
        <taxon>Actinomycetes</taxon>
        <taxon>Micromonosporales</taxon>
        <taxon>Micromonosporaceae</taxon>
        <taxon>Micromonospora</taxon>
    </lineage>
</organism>
<dbReference type="Proteomes" id="UP000402241">
    <property type="component" value="Chromosome"/>
</dbReference>
<feature type="transmembrane region" description="Helical" evidence="2">
    <location>
        <begin position="35"/>
        <end position="55"/>
    </location>
</feature>
<dbReference type="InterPro" id="IPR010994">
    <property type="entry name" value="RuvA_2-like"/>
</dbReference>
<dbReference type="RefSeq" id="WP_154230197.1">
    <property type="nucleotide sequence ID" value="NZ_CP045309.1"/>
</dbReference>
<feature type="transmembrane region" description="Helical" evidence="2">
    <location>
        <begin position="94"/>
        <end position="113"/>
    </location>
</feature>
<dbReference type="Pfam" id="PF12836">
    <property type="entry name" value="HHH_3"/>
    <property type="match status" value="1"/>
</dbReference>
<dbReference type="AlphaFoldDB" id="A0AAJ2ZJ87"/>
<sequence>MSNTHNGGWVPAPGAPNQVPTNPAASRDWRIRQSLWLLLPILGCSCLGGAGLIYVGLRARRAAWWIPGIVYMLVGWAAFAVTGESDQQSALSSVATAVVLASWIANILHACLINPAWLRWRASHTPWYAQPTAPPPTWPGNPYPPTTAPPTIADLTTGAPAYYGAGPAATSVPQQPAPPVAPPAPPSPPATAPRPLDVNAATFEDLAALPGFGAERANWVLAERHNRRGFGSVEDFAMVANLAPHEFARLRNLLTCTPPPQPPAGYSPHGRVLDV</sequence>
<evidence type="ECO:0000256" key="2">
    <source>
        <dbReference type="SAM" id="Phobius"/>
    </source>
</evidence>